<dbReference type="AlphaFoldDB" id="A0A4R2J7F7"/>
<dbReference type="Pfam" id="PF00652">
    <property type="entry name" value="Ricin_B_lectin"/>
    <property type="match status" value="1"/>
</dbReference>
<keyword evidence="1" id="KW-0732">Signal</keyword>
<dbReference type="SUPFAM" id="SSF50370">
    <property type="entry name" value="Ricin B-like lectins"/>
    <property type="match status" value="1"/>
</dbReference>
<feature type="signal peptide" evidence="1">
    <location>
        <begin position="1"/>
        <end position="30"/>
    </location>
</feature>
<feature type="domain" description="Ricin B lectin" evidence="2">
    <location>
        <begin position="41"/>
        <end position="170"/>
    </location>
</feature>
<keyword evidence="3" id="KW-0430">Lectin</keyword>
<evidence type="ECO:0000313" key="3">
    <source>
        <dbReference type="EMBL" id="TCO54067.1"/>
    </source>
</evidence>
<reference evidence="3 4" key="1">
    <citation type="submission" date="2019-03" db="EMBL/GenBank/DDBJ databases">
        <title>Genomic Encyclopedia of Type Strains, Phase IV (KMG-IV): sequencing the most valuable type-strain genomes for metagenomic binning, comparative biology and taxonomic classification.</title>
        <authorList>
            <person name="Goeker M."/>
        </authorList>
    </citation>
    <scope>NUCLEOTIDE SEQUENCE [LARGE SCALE GENOMIC DNA]</scope>
    <source>
        <strain evidence="3 4">DSM 45934</strain>
    </source>
</reference>
<evidence type="ECO:0000313" key="4">
    <source>
        <dbReference type="Proteomes" id="UP000295680"/>
    </source>
</evidence>
<dbReference type="InterPro" id="IPR000772">
    <property type="entry name" value="Ricin_B_lectin"/>
</dbReference>
<dbReference type="CDD" id="cd00161">
    <property type="entry name" value="beta-trefoil_Ricin-like"/>
    <property type="match status" value="1"/>
</dbReference>
<keyword evidence="4" id="KW-1185">Reference proteome</keyword>
<comment type="caution">
    <text evidence="3">The sequence shown here is derived from an EMBL/GenBank/DDBJ whole genome shotgun (WGS) entry which is preliminary data.</text>
</comment>
<dbReference type="GO" id="GO:0030246">
    <property type="term" value="F:carbohydrate binding"/>
    <property type="evidence" value="ECO:0007669"/>
    <property type="project" value="UniProtKB-KW"/>
</dbReference>
<dbReference type="EMBL" id="SLWS01000009">
    <property type="protein sequence ID" value="TCO54067.1"/>
    <property type="molecule type" value="Genomic_DNA"/>
</dbReference>
<name>A0A4R2J7F7_9PSEU</name>
<dbReference type="InterPro" id="IPR035992">
    <property type="entry name" value="Ricin_B-like_lectins"/>
</dbReference>
<feature type="chain" id="PRO_5020873187" evidence="1">
    <location>
        <begin position="31"/>
        <end position="171"/>
    </location>
</feature>
<evidence type="ECO:0000256" key="1">
    <source>
        <dbReference type="SAM" id="SignalP"/>
    </source>
</evidence>
<dbReference type="PROSITE" id="PS50231">
    <property type="entry name" value="RICIN_B_LECTIN"/>
    <property type="match status" value="1"/>
</dbReference>
<dbReference type="RefSeq" id="WP_132123071.1">
    <property type="nucleotide sequence ID" value="NZ_SLWS01000009.1"/>
</dbReference>
<sequence>MRTKLSVAGAATALLAACCATLVATGTANATPPSKHIVTWTNVDDGQHLNVSGNSHAAGAAIITWKWTNESNEKFYDKRTDDGNFEERPMNTVNTNGDPFMCMDAAGGAVNAKVIQWPCNNGVNQRWKQGKQDGHWWLENQAHKQFLTSTGARSQVAVRTDCGHCLSQAWD</sequence>
<dbReference type="OrthoDB" id="5381276at2"/>
<dbReference type="Gene3D" id="2.80.10.50">
    <property type="match status" value="2"/>
</dbReference>
<evidence type="ECO:0000259" key="2">
    <source>
        <dbReference type="Pfam" id="PF00652"/>
    </source>
</evidence>
<organism evidence="3 4">
    <name type="scientific">Actinocrispum wychmicini</name>
    <dbReference type="NCBI Taxonomy" id="1213861"/>
    <lineage>
        <taxon>Bacteria</taxon>
        <taxon>Bacillati</taxon>
        <taxon>Actinomycetota</taxon>
        <taxon>Actinomycetes</taxon>
        <taxon>Pseudonocardiales</taxon>
        <taxon>Pseudonocardiaceae</taxon>
        <taxon>Actinocrispum</taxon>
    </lineage>
</organism>
<dbReference type="Proteomes" id="UP000295680">
    <property type="component" value="Unassembled WGS sequence"/>
</dbReference>
<accession>A0A4R2J7F7</accession>
<protein>
    <submittedName>
        <fullName evidence="3">Ricin-type beta-trefoil lectin protein</fullName>
    </submittedName>
</protein>
<gene>
    <name evidence="3" type="ORF">EV192_10947</name>
</gene>
<dbReference type="PROSITE" id="PS51257">
    <property type="entry name" value="PROKAR_LIPOPROTEIN"/>
    <property type="match status" value="1"/>
</dbReference>
<proteinExistence type="predicted"/>